<accession>A0A9P3UPE4</accession>
<dbReference type="Proteomes" id="UP001063166">
    <property type="component" value="Unassembled WGS sequence"/>
</dbReference>
<gene>
    <name evidence="2" type="ORF">LshimejAT787_0500810</name>
</gene>
<dbReference type="EMBL" id="BRPK01000005">
    <property type="protein sequence ID" value="GLB38216.1"/>
    <property type="molecule type" value="Genomic_DNA"/>
</dbReference>
<proteinExistence type="predicted"/>
<reference evidence="2" key="1">
    <citation type="submission" date="2022-07" db="EMBL/GenBank/DDBJ databases">
        <title>The genome of Lyophyllum shimeji provides insight into the initial evolution of ectomycorrhizal fungal genome.</title>
        <authorList>
            <person name="Kobayashi Y."/>
            <person name="Shibata T."/>
            <person name="Hirakawa H."/>
            <person name="Shigenobu S."/>
            <person name="Nishiyama T."/>
            <person name="Yamada A."/>
            <person name="Hasebe M."/>
            <person name="Kawaguchi M."/>
        </authorList>
    </citation>
    <scope>NUCLEOTIDE SEQUENCE</scope>
    <source>
        <strain evidence="2">AT787</strain>
    </source>
</reference>
<organism evidence="2 3">
    <name type="scientific">Lyophyllum shimeji</name>
    <name type="common">Hon-shimeji</name>
    <name type="synonym">Tricholoma shimeji</name>
    <dbReference type="NCBI Taxonomy" id="47721"/>
    <lineage>
        <taxon>Eukaryota</taxon>
        <taxon>Fungi</taxon>
        <taxon>Dikarya</taxon>
        <taxon>Basidiomycota</taxon>
        <taxon>Agaricomycotina</taxon>
        <taxon>Agaricomycetes</taxon>
        <taxon>Agaricomycetidae</taxon>
        <taxon>Agaricales</taxon>
        <taxon>Tricholomatineae</taxon>
        <taxon>Lyophyllaceae</taxon>
        <taxon>Lyophyllum</taxon>
    </lineage>
</organism>
<keyword evidence="3" id="KW-1185">Reference proteome</keyword>
<evidence type="ECO:0008006" key="4">
    <source>
        <dbReference type="Google" id="ProtNLM"/>
    </source>
</evidence>
<evidence type="ECO:0000256" key="1">
    <source>
        <dbReference type="SAM" id="MobiDB-lite"/>
    </source>
</evidence>
<dbReference type="Gene3D" id="3.30.710.10">
    <property type="entry name" value="Potassium Channel Kv1.1, Chain A"/>
    <property type="match status" value="1"/>
</dbReference>
<name>A0A9P3UPE4_LYOSH</name>
<evidence type="ECO:0000313" key="3">
    <source>
        <dbReference type="Proteomes" id="UP001063166"/>
    </source>
</evidence>
<dbReference type="OrthoDB" id="2593747at2759"/>
<feature type="compositionally biased region" description="Polar residues" evidence="1">
    <location>
        <begin position="7"/>
        <end position="23"/>
    </location>
</feature>
<dbReference type="InterPro" id="IPR011333">
    <property type="entry name" value="SKP1/BTB/POZ_sf"/>
</dbReference>
<feature type="region of interest" description="Disordered" evidence="1">
    <location>
        <begin position="1"/>
        <end position="23"/>
    </location>
</feature>
<evidence type="ECO:0000313" key="2">
    <source>
        <dbReference type="EMBL" id="GLB38216.1"/>
    </source>
</evidence>
<comment type="caution">
    <text evidence="2">The sequence shown here is derived from an EMBL/GenBank/DDBJ whole genome shotgun (WGS) entry which is preliminary data.</text>
</comment>
<dbReference type="SUPFAM" id="SSF54695">
    <property type="entry name" value="POZ domain"/>
    <property type="match status" value="1"/>
</dbReference>
<sequence>MPGPCKQAQTEDTLKTPSIQPLDNDTAVDDTSYYFQDVIFLVENIRFKVPRHHFDLDSVVFRDMFRLPSTENSPLDGSSKENPLRLEGVAKSDFVPFLKVICPKQFHRQETLTVAEWVSVLKLATMWEFEEARELSIRTITQMEMEPAWKIDVARAFNVKQWYWPALRALGESTEPLSNVTERLGIDFTLRVAQLRGMVAGHREAWGALKKLRTQPANAFFLNSPPQASPFSGSVAAPVAVQPAEKVPIDKFIEQLFHEEVKGVPLAVELVALEPKMT</sequence>
<protein>
    <recommendedName>
        <fullName evidence="4">BTB domain-containing protein</fullName>
    </recommendedName>
</protein>
<dbReference type="AlphaFoldDB" id="A0A9P3UPE4"/>